<dbReference type="InterPro" id="IPR013783">
    <property type="entry name" value="Ig-like_fold"/>
</dbReference>
<dbReference type="Pfam" id="PF07635">
    <property type="entry name" value="PSCyt1"/>
    <property type="match status" value="1"/>
</dbReference>
<name>A0A1F7RTJ6_9BACT</name>
<dbReference type="Pfam" id="PF01344">
    <property type="entry name" value="Kelch_1"/>
    <property type="match status" value="2"/>
</dbReference>
<evidence type="ECO:0000259" key="4">
    <source>
        <dbReference type="PROSITE" id="PS50093"/>
    </source>
</evidence>
<dbReference type="GO" id="GO:0020037">
    <property type="term" value="F:heme binding"/>
    <property type="evidence" value="ECO:0007669"/>
    <property type="project" value="InterPro"/>
</dbReference>
<dbReference type="SUPFAM" id="SSF49299">
    <property type="entry name" value="PKD domain"/>
    <property type="match status" value="1"/>
</dbReference>
<dbReference type="PANTHER" id="PTHR46344:SF27">
    <property type="entry name" value="KELCH REPEAT SUPERFAMILY PROTEIN"/>
    <property type="match status" value="1"/>
</dbReference>
<dbReference type="Gene3D" id="1.10.760.10">
    <property type="entry name" value="Cytochrome c-like domain"/>
    <property type="match status" value="1"/>
</dbReference>
<dbReference type="SMART" id="SM00089">
    <property type="entry name" value="PKD"/>
    <property type="match status" value="1"/>
</dbReference>
<evidence type="ECO:0000313" key="5">
    <source>
        <dbReference type="EMBL" id="OGL44872.1"/>
    </source>
</evidence>
<dbReference type="CDD" id="cd00146">
    <property type="entry name" value="PKD"/>
    <property type="match status" value="1"/>
</dbReference>
<keyword evidence="2" id="KW-0677">Repeat</keyword>
<evidence type="ECO:0000256" key="2">
    <source>
        <dbReference type="ARBA" id="ARBA00022737"/>
    </source>
</evidence>
<comment type="caution">
    <text evidence="5">The sequence shown here is derived from an EMBL/GenBank/DDBJ whole genome shotgun (WGS) entry which is preliminary data.</text>
</comment>
<dbReference type="Gene3D" id="2.120.10.80">
    <property type="entry name" value="Kelch-type beta propeller"/>
    <property type="match status" value="1"/>
</dbReference>
<organism evidence="5 6">
    <name type="scientific">Candidatus Schekmanbacteria bacterium RBG_16_38_11</name>
    <dbReference type="NCBI Taxonomy" id="1817880"/>
    <lineage>
        <taxon>Bacteria</taxon>
        <taxon>Candidatus Schekmaniibacteriota</taxon>
    </lineage>
</organism>
<dbReference type="Pfam" id="PF18911">
    <property type="entry name" value="PKD_4"/>
    <property type="match status" value="1"/>
</dbReference>
<gene>
    <name evidence="5" type="ORF">A2149_06690</name>
</gene>
<sequence length="714" mass="75470">MKTLLRRSPQIYIIISFFVIGLVIVGLNGWLHSGAVSVGDCRFPQTCLQCHEQELIDEEQEEGEIACDLGAFSDATQMNTARFLHSVAILNDGRVFLTGGMRAGAIAQTSAEIYDPETNTFTLTTGSMSIRRISHVATALQDGRVLVTGGRTATTIAGGGVVLSSAEIYDPATDTFTSTGNMNVARRSHTATLLSDGRVLIAGGGSGVSTGTTLPIASCEIYDPQTGVFTLAGNMNFARQFQRAVVLKDGRILLANGSTGAGTSAPTKKMEIYDPQANTFTYIGDSIYPRLAQGAVRMRDGRVLLIASYTGVSGGISPSCEIYDPQTNTFTATGSMHHPRIDIGGFLLPSGKVLVPAGAMTVLGAAVFHPTAEIFDPETEEWKFVGSLNLGRDEFSGVLLKDGRAFISGGFGKNVSYLQGAEIYTSSPQEQARGIIARIEDLPASAITDSDRRTLISKVEATLGMIQNGEAYPKDKDQQILYMAEGNKLENDVLKKMNGCAGGNTSDDRIIGCENQEQVYPLVKLLIDTLTNPNIPPTSVPGADVTSGTKPLTVNFTGSGIDTDGTITSYNWDFGDGTGSVLQNPTKTYNFGGTYTVTLTVVDDDGATGTATLTIDVTNPGTVSYANEVQRTFNNRCTGCHGNDGGLTLTSRATLLAGGNSGPAVIPGDADASLLVCRIEGSTCGQMMPKGSDPLTSTQITLIRNWINQGALNN</sequence>
<evidence type="ECO:0000313" key="6">
    <source>
        <dbReference type="Proteomes" id="UP000178435"/>
    </source>
</evidence>
<dbReference type="AlphaFoldDB" id="A0A1F7RTJ6"/>
<evidence type="ECO:0000256" key="3">
    <source>
        <dbReference type="SAM" id="Phobius"/>
    </source>
</evidence>
<dbReference type="SUPFAM" id="SSF117281">
    <property type="entry name" value="Kelch motif"/>
    <property type="match status" value="1"/>
</dbReference>
<dbReference type="PANTHER" id="PTHR46344">
    <property type="entry name" value="OS02G0202900 PROTEIN"/>
    <property type="match status" value="1"/>
</dbReference>
<dbReference type="InterPro" id="IPR011429">
    <property type="entry name" value="Cyt_c_Planctomycete-type"/>
</dbReference>
<keyword evidence="3" id="KW-1133">Transmembrane helix</keyword>
<dbReference type="InterPro" id="IPR037293">
    <property type="entry name" value="Gal_Oxidase_central_sf"/>
</dbReference>
<dbReference type="SMART" id="SM00612">
    <property type="entry name" value="Kelch"/>
    <property type="match status" value="6"/>
</dbReference>
<dbReference type="InterPro" id="IPR035986">
    <property type="entry name" value="PKD_dom_sf"/>
</dbReference>
<dbReference type="InterPro" id="IPR006652">
    <property type="entry name" value="Kelch_1"/>
</dbReference>
<proteinExistence type="predicted"/>
<dbReference type="Gene3D" id="2.130.10.80">
    <property type="entry name" value="Galactose oxidase/kelch, beta-propeller"/>
    <property type="match status" value="2"/>
</dbReference>
<reference evidence="5 6" key="1">
    <citation type="journal article" date="2016" name="Nat. Commun.">
        <title>Thousands of microbial genomes shed light on interconnected biogeochemical processes in an aquifer system.</title>
        <authorList>
            <person name="Anantharaman K."/>
            <person name="Brown C.T."/>
            <person name="Hug L.A."/>
            <person name="Sharon I."/>
            <person name="Castelle C.J."/>
            <person name="Probst A.J."/>
            <person name="Thomas B.C."/>
            <person name="Singh A."/>
            <person name="Wilkins M.J."/>
            <person name="Karaoz U."/>
            <person name="Brodie E.L."/>
            <person name="Williams K.H."/>
            <person name="Hubbard S.S."/>
            <person name="Banfield J.F."/>
        </authorList>
    </citation>
    <scope>NUCLEOTIDE SEQUENCE [LARGE SCALE GENOMIC DNA]</scope>
</reference>
<keyword evidence="3" id="KW-0812">Transmembrane</keyword>
<dbReference type="InterPro" id="IPR022409">
    <property type="entry name" value="PKD/Chitinase_dom"/>
</dbReference>
<dbReference type="InterPro" id="IPR015915">
    <property type="entry name" value="Kelch-typ_b-propeller"/>
</dbReference>
<keyword evidence="1" id="KW-0880">Kelch repeat</keyword>
<feature type="domain" description="PKD" evidence="4">
    <location>
        <begin position="537"/>
        <end position="618"/>
    </location>
</feature>
<protein>
    <recommendedName>
        <fullName evidence="4">PKD domain-containing protein</fullName>
    </recommendedName>
</protein>
<evidence type="ECO:0000256" key="1">
    <source>
        <dbReference type="ARBA" id="ARBA00022441"/>
    </source>
</evidence>
<keyword evidence="3" id="KW-0472">Membrane</keyword>
<dbReference type="InterPro" id="IPR036909">
    <property type="entry name" value="Cyt_c-like_dom_sf"/>
</dbReference>
<dbReference type="SUPFAM" id="SSF46626">
    <property type="entry name" value="Cytochrome c"/>
    <property type="match status" value="1"/>
</dbReference>
<dbReference type="EMBL" id="MGDF01000120">
    <property type="protein sequence ID" value="OGL44872.1"/>
    <property type="molecule type" value="Genomic_DNA"/>
</dbReference>
<dbReference type="InterPro" id="IPR000601">
    <property type="entry name" value="PKD_dom"/>
</dbReference>
<dbReference type="Proteomes" id="UP000178435">
    <property type="component" value="Unassembled WGS sequence"/>
</dbReference>
<accession>A0A1F7RTJ6</accession>
<dbReference type="PROSITE" id="PS50093">
    <property type="entry name" value="PKD"/>
    <property type="match status" value="1"/>
</dbReference>
<feature type="transmembrane region" description="Helical" evidence="3">
    <location>
        <begin position="12"/>
        <end position="31"/>
    </location>
</feature>
<dbReference type="GO" id="GO:0009055">
    <property type="term" value="F:electron transfer activity"/>
    <property type="evidence" value="ECO:0007669"/>
    <property type="project" value="InterPro"/>
</dbReference>
<dbReference type="Gene3D" id="2.60.40.10">
    <property type="entry name" value="Immunoglobulins"/>
    <property type="match status" value="1"/>
</dbReference>